<evidence type="ECO:0000313" key="4">
    <source>
        <dbReference type="Proteomes" id="UP001231370"/>
    </source>
</evidence>
<dbReference type="Proteomes" id="UP001231370">
    <property type="component" value="Unassembled WGS sequence"/>
</dbReference>
<feature type="region of interest" description="Disordered" evidence="1">
    <location>
        <begin position="196"/>
        <end position="217"/>
    </location>
</feature>
<dbReference type="InterPro" id="IPR011335">
    <property type="entry name" value="Restrct_endonuc-II-like"/>
</dbReference>
<dbReference type="Gene3D" id="3.90.1570.10">
    <property type="entry name" value="tt1808, chain A"/>
    <property type="match status" value="1"/>
</dbReference>
<dbReference type="GO" id="GO:0004519">
    <property type="term" value="F:endonuclease activity"/>
    <property type="evidence" value="ECO:0007669"/>
    <property type="project" value="UniProtKB-KW"/>
</dbReference>
<dbReference type="PANTHER" id="PTHR33352">
    <property type="entry name" value="SLR1095 PROTEIN"/>
    <property type="match status" value="1"/>
</dbReference>
<dbReference type="RefSeq" id="WP_283764569.1">
    <property type="nucleotide sequence ID" value="NZ_JAQPOK010000159.1"/>
</dbReference>
<feature type="domain" description="Putative restriction endonuclease" evidence="2">
    <location>
        <begin position="33"/>
        <end position="144"/>
    </location>
</feature>
<proteinExistence type="predicted"/>
<gene>
    <name evidence="3" type="ORF">PJF56_20620</name>
</gene>
<dbReference type="Pfam" id="PF05685">
    <property type="entry name" value="Uma2"/>
    <property type="match status" value="1"/>
</dbReference>
<evidence type="ECO:0000256" key="1">
    <source>
        <dbReference type="SAM" id="MobiDB-lite"/>
    </source>
</evidence>
<dbReference type="InterPro" id="IPR008538">
    <property type="entry name" value="Uma2"/>
</dbReference>
<reference evidence="3 4" key="1">
    <citation type="submission" date="2023-01" db="EMBL/GenBank/DDBJ databases">
        <title>Novel diversity within Roseofilum (Cyanobacteria; Desertifilaceae) from marine benthic mats with descriptions of four novel species.</title>
        <authorList>
            <person name="Wang Y."/>
            <person name="Berthold D.E."/>
            <person name="Hu J."/>
            <person name="Lefler F.W."/>
            <person name="Laughinghouse H.D. IV."/>
        </authorList>
    </citation>
    <scope>NUCLEOTIDE SEQUENCE [LARGE SCALE GENOMIC DNA]</scope>
    <source>
        <strain evidence="3 4">BLCC-M91</strain>
    </source>
</reference>
<dbReference type="EMBL" id="JAQPOK010000159">
    <property type="protein sequence ID" value="MDJ1181270.1"/>
    <property type="molecule type" value="Genomic_DNA"/>
</dbReference>
<keyword evidence="4" id="KW-1185">Reference proteome</keyword>
<dbReference type="PANTHER" id="PTHR33352:SF2">
    <property type="entry name" value="SLL0995 PROTEIN"/>
    <property type="match status" value="1"/>
</dbReference>
<organism evidence="3 4">
    <name type="scientific">Roseofilum halophilum BLCC-M91</name>
    <dbReference type="NCBI Taxonomy" id="3022259"/>
    <lineage>
        <taxon>Bacteria</taxon>
        <taxon>Bacillati</taxon>
        <taxon>Cyanobacteriota</taxon>
        <taxon>Cyanophyceae</taxon>
        <taxon>Desertifilales</taxon>
        <taxon>Desertifilaceae</taxon>
        <taxon>Roseofilum</taxon>
        <taxon>Roseofilum halophilum</taxon>
    </lineage>
</organism>
<evidence type="ECO:0000313" key="3">
    <source>
        <dbReference type="EMBL" id="MDJ1181270.1"/>
    </source>
</evidence>
<keyword evidence="3" id="KW-0540">Nuclease</keyword>
<comment type="caution">
    <text evidence="3">The sequence shown here is derived from an EMBL/GenBank/DDBJ whole genome shotgun (WGS) entry which is preliminary data.</text>
</comment>
<keyword evidence="3" id="KW-0255">Endonuclease</keyword>
<dbReference type="InterPro" id="IPR012296">
    <property type="entry name" value="Nuclease_put_TT1808"/>
</dbReference>
<dbReference type="SUPFAM" id="SSF52980">
    <property type="entry name" value="Restriction endonuclease-like"/>
    <property type="match status" value="1"/>
</dbReference>
<accession>A0ABT7BQ02</accession>
<evidence type="ECO:0000259" key="2">
    <source>
        <dbReference type="Pfam" id="PF05685"/>
    </source>
</evidence>
<name>A0ABT7BQ02_9CYAN</name>
<dbReference type="CDD" id="cd06260">
    <property type="entry name" value="DUF820-like"/>
    <property type="match status" value="1"/>
</dbReference>
<protein>
    <submittedName>
        <fullName evidence="3">Uma2 family endonuclease</fullName>
    </submittedName>
</protein>
<sequence>MVQAPSTPQILYPDSDGLPMAENTVQYRWIVYLVSNLRRLFAQQKVFVAGDLLWYPVQVDAPPAPAQAPDAMVVFGRPPGDRGSYKQWEEDNIAPQVVFEILSPSNSNSEMLAKQVFYQKYGVLEMFFYNPESRDFWGYVRGDQDEDFVLITPLNLPWTSPLLDIRFELFAEGLAVFYPNGKPFQDPEEVMEERDRIEQERNQIQQERDRIEQERNQIETERDRAIAKLRELGIDPSEL</sequence>
<keyword evidence="3" id="KW-0378">Hydrolase</keyword>